<protein>
    <submittedName>
        <fullName evidence="3">Uncharacterized protein</fullName>
    </submittedName>
</protein>
<name>A0A9P6JK08_9AGAR</name>
<organism evidence="3 4">
    <name type="scientific">Crepidotus variabilis</name>
    <dbReference type="NCBI Taxonomy" id="179855"/>
    <lineage>
        <taxon>Eukaryota</taxon>
        <taxon>Fungi</taxon>
        <taxon>Dikarya</taxon>
        <taxon>Basidiomycota</taxon>
        <taxon>Agaricomycotina</taxon>
        <taxon>Agaricomycetes</taxon>
        <taxon>Agaricomycetidae</taxon>
        <taxon>Agaricales</taxon>
        <taxon>Agaricineae</taxon>
        <taxon>Crepidotaceae</taxon>
        <taxon>Crepidotus</taxon>
    </lineage>
</organism>
<gene>
    <name evidence="3" type="ORF">CPB83DRAFT_862286</name>
</gene>
<comment type="caution">
    <text evidence="3">The sequence shown here is derived from an EMBL/GenBank/DDBJ whole genome shotgun (WGS) entry which is preliminary data.</text>
</comment>
<proteinExistence type="predicted"/>
<keyword evidence="2" id="KW-1133">Transmembrane helix</keyword>
<feature type="transmembrane region" description="Helical" evidence="2">
    <location>
        <begin position="103"/>
        <end position="128"/>
    </location>
</feature>
<evidence type="ECO:0000313" key="4">
    <source>
        <dbReference type="Proteomes" id="UP000807306"/>
    </source>
</evidence>
<feature type="transmembrane region" description="Helical" evidence="2">
    <location>
        <begin position="66"/>
        <end position="83"/>
    </location>
</feature>
<sequence>MSEIRIPRPRLVARHTKRVHSLQLSPSQNVEAMLDELAEKVREARQKILGMLIDPMRVSKISVGKLIALSVAAYIAFPAAAVATNFTSALNTRFRTSRLPFPLLWVAFLEASLIICTIIFFKALLFLVPAAFTGFHLWCCGQLLATRRTKQFIPVCVKTLASMENRVEKSSHLMRITFLNSIEATLKFFEPTDLDLRSIGHARDLSTWHKTPLLVSHVKVTHPVEDQSSFPIHPKHKLTMPEPTPLAHSENPHDFDQDSWLLVPGPQFWV</sequence>
<evidence type="ECO:0000313" key="3">
    <source>
        <dbReference type="EMBL" id="KAF9523787.1"/>
    </source>
</evidence>
<evidence type="ECO:0000256" key="1">
    <source>
        <dbReference type="SAM" id="MobiDB-lite"/>
    </source>
</evidence>
<accession>A0A9P6JK08</accession>
<dbReference type="AlphaFoldDB" id="A0A9P6JK08"/>
<dbReference type="EMBL" id="MU157910">
    <property type="protein sequence ID" value="KAF9523787.1"/>
    <property type="molecule type" value="Genomic_DNA"/>
</dbReference>
<keyword evidence="4" id="KW-1185">Reference proteome</keyword>
<dbReference type="Proteomes" id="UP000807306">
    <property type="component" value="Unassembled WGS sequence"/>
</dbReference>
<keyword evidence="2" id="KW-0472">Membrane</keyword>
<reference evidence="3" key="1">
    <citation type="submission" date="2020-11" db="EMBL/GenBank/DDBJ databases">
        <authorList>
            <consortium name="DOE Joint Genome Institute"/>
            <person name="Ahrendt S."/>
            <person name="Riley R."/>
            <person name="Andreopoulos W."/>
            <person name="Labutti K."/>
            <person name="Pangilinan J."/>
            <person name="Ruiz-Duenas F.J."/>
            <person name="Barrasa J.M."/>
            <person name="Sanchez-Garcia M."/>
            <person name="Camarero S."/>
            <person name="Miyauchi S."/>
            <person name="Serrano A."/>
            <person name="Linde D."/>
            <person name="Babiker R."/>
            <person name="Drula E."/>
            <person name="Ayuso-Fernandez I."/>
            <person name="Pacheco R."/>
            <person name="Padilla G."/>
            <person name="Ferreira P."/>
            <person name="Barriuso J."/>
            <person name="Kellner H."/>
            <person name="Castanera R."/>
            <person name="Alfaro M."/>
            <person name="Ramirez L."/>
            <person name="Pisabarro A.G."/>
            <person name="Kuo A."/>
            <person name="Tritt A."/>
            <person name="Lipzen A."/>
            <person name="He G."/>
            <person name="Yan M."/>
            <person name="Ng V."/>
            <person name="Cullen D."/>
            <person name="Martin F."/>
            <person name="Rosso M.-N."/>
            <person name="Henrissat B."/>
            <person name="Hibbett D."/>
            <person name="Martinez A.T."/>
            <person name="Grigoriev I.V."/>
        </authorList>
    </citation>
    <scope>NUCLEOTIDE SEQUENCE</scope>
    <source>
        <strain evidence="3">CBS 506.95</strain>
    </source>
</reference>
<keyword evidence="2" id="KW-0812">Transmembrane</keyword>
<evidence type="ECO:0000256" key="2">
    <source>
        <dbReference type="SAM" id="Phobius"/>
    </source>
</evidence>
<feature type="region of interest" description="Disordered" evidence="1">
    <location>
        <begin position="231"/>
        <end position="251"/>
    </location>
</feature>